<reference evidence="1" key="1">
    <citation type="submission" date="2019-05" db="EMBL/GenBank/DDBJ databases">
        <title>Annotation for the trematode Paragonimus heterotremus.</title>
        <authorList>
            <person name="Choi Y.-J."/>
        </authorList>
    </citation>
    <scope>NUCLEOTIDE SEQUENCE</scope>
    <source>
        <strain evidence="1">LC</strain>
    </source>
</reference>
<accession>A0A8J4SY46</accession>
<name>A0A8J4SY46_9TREM</name>
<dbReference type="AlphaFoldDB" id="A0A8J4SY46"/>
<evidence type="ECO:0000313" key="2">
    <source>
        <dbReference type="Proteomes" id="UP000748531"/>
    </source>
</evidence>
<dbReference type="EMBL" id="LUCH01019526">
    <property type="protein sequence ID" value="KAF5394249.1"/>
    <property type="molecule type" value="Genomic_DNA"/>
</dbReference>
<evidence type="ECO:0000313" key="1">
    <source>
        <dbReference type="EMBL" id="KAF5394249.1"/>
    </source>
</evidence>
<organism evidence="1 2">
    <name type="scientific">Paragonimus heterotremus</name>
    <dbReference type="NCBI Taxonomy" id="100268"/>
    <lineage>
        <taxon>Eukaryota</taxon>
        <taxon>Metazoa</taxon>
        <taxon>Spiralia</taxon>
        <taxon>Lophotrochozoa</taxon>
        <taxon>Platyhelminthes</taxon>
        <taxon>Trematoda</taxon>
        <taxon>Digenea</taxon>
        <taxon>Plagiorchiida</taxon>
        <taxon>Troglotremata</taxon>
        <taxon>Troglotrematidae</taxon>
        <taxon>Paragonimus</taxon>
    </lineage>
</organism>
<keyword evidence="2" id="KW-1185">Reference proteome</keyword>
<sequence length="26" mass="2906">MSGTFERSSLPLFHLCTAMLFGDLMT</sequence>
<gene>
    <name evidence="1" type="ORF">PHET_11968</name>
</gene>
<dbReference type="Proteomes" id="UP000748531">
    <property type="component" value="Unassembled WGS sequence"/>
</dbReference>
<comment type="caution">
    <text evidence="1">The sequence shown here is derived from an EMBL/GenBank/DDBJ whole genome shotgun (WGS) entry which is preliminary data.</text>
</comment>
<protein>
    <submittedName>
        <fullName evidence="1">Uncharacterized protein</fullName>
    </submittedName>
</protein>
<proteinExistence type="predicted"/>